<reference evidence="1" key="1">
    <citation type="submission" date="2020-08" db="EMBL/GenBank/DDBJ databases">
        <title>Multicomponent nature underlies the extraordinary mechanical properties of spider dragline silk.</title>
        <authorList>
            <person name="Kono N."/>
            <person name="Nakamura H."/>
            <person name="Mori M."/>
            <person name="Yoshida Y."/>
            <person name="Ohtoshi R."/>
            <person name="Malay A.D."/>
            <person name="Moran D.A.P."/>
            <person name="Tomita M."/>
            <person name="Numata K."/>
            <person name="Arakawa K."/>
        </authorList>
    </citation>
    <scope>NUCLEOTIDE SEQUENCE</scope>
</reference>
<comment type="caution">
    <text evidence="1">The sequence shown here is derived from an EMBL/GenBank/DDBJ whole genome shotgun (WGS) entry which is preliminary data.</text>
</comment>
<gene>
    <name evidence="1" type="primary">NCL1_51104</name>
    <name evidence="1" type="ORF">TNIN_388471</name>
</gene>
<protein>
    <submittedName>
        <fullName evidence="1">Uncharacterized protein</fullName>
    </submittedName>
</protein>
<keyword evidence="2" id="KW-1185">Reference proteome</keyword>
<dbReference type="Proteomes" id="UP000886998">
    <property type="component" value="Unassembled WGS sequence"/>
</dbReference>
<evidence type="ECO:0000313" key="1">
    <source>
        <dbReference type="EMBL" id="GFS34846.1"/>
    </source>
</evidence>
<dbReference type="OrthoDB" id="6448282at2759"/>
<dbReference type="EMBL" id="BMAV01024643">
    <property type="protein sequence ID" value="GFS34846.1"/>
    <property type="molecule type" value="Genomic_DNA"/>
</dbReference>
<sequence length="162" mass="19356">MIPILQSKDTASKLICIHHDTFPVFFEKYIFTCNVGTRVKVFGHTEEEGYVFLEFERTKTGFLYNAENDRRDYFISKYVSEDTGWTMSPDEWRDMIYHGFICSFPTLYLHTAKATLHIKIIDRKYDERKRYPERFSTIAYLQMKPVRRAMDKKIFTSLNTSE</sequence>
<accession>A0A8X6MA08</accession>
<name>A0A8X6MA08_9ARAC</name>
<dbReference type="AlphaFoldDB" id="A0A8X6MA08"/>
<organism evidence="1 2">
    <name type="scientific">Trichonephila inaurata madagascariensis</name>
    <dbReference type="NCBI Taxonomy" id="2747483"/>
    <lineage>
        <taxon>Eukaryota</taxon>
        <taxon>Metazoa</taxon>
        <taxon>Ecdysozoa</taxon>
        <taxon>Arthropoda</taxon>
        <taxon>Chelicerata</taxon>
        <taxon>Arachnida</taxon>
        <taxon>Araneae</taxon>
        <taxon>Araneomorphae</taxon>
        <taxon>Entelegynae</taxon>
        <taxon>Araneoidea</taxon>
        <taxon>Nephilidae</taxon>
        <taxon>Trichonephila</taxon>
        <taxon>Trichonephila inaurata</taxon>
    </lineage>
</organism>
<evidence type="ECO:0000313" key="2">
    <source>
        <dbReference type="Proteomes" id="UP000886998"/>
    </source>
</evidence>
<proteinExistence type="predicted"/>